<dbReference type="AlphaFoldDB" id="A0A127F781"/>
<feature type="transmembrane region" description="Helical" evidence="4">
    <location>
        <begin position="5"/>
        <end position="26"/>
    </location>
</feature>
<keyword evidence="2 4" id="KW-1133">Transmembrane helix</keyword>
<evidence type="ECO:0000256" key="1">
    <source>
        <dbReference type="ARBA" id="ARBA00022692"/>
    </source>
</evidence>
<evidence type="ECO:0000256" key="2">
    <source>
        <dbReference type="ARBA" id="ARBA00022989"/>
    </source>
</evidence>
<feature type="transmembrane region" description="Helical" evidence="4">
    <location>
        <begin position="161"/>
        <end position="184"/>
    </location>
</feature>
<feature type="transmembrane region" description="Helical" evidence="4">
    <location>
        <begin position="98"/>
        <end position="122"/>
    </location>
</feature>
<evidence type="ECO:0000313" key="7">
    <source>
        <dbReference type="Proteomes" id="UP000070250"/>
    </source>
</evidence>
<name>A0A127F781_STEDE</name>
<feature type="transmembrane region" description="Helical" evidence="4">
    <location>
        <begin position="134"/>
        <end position="155"/>
    </location>
</feature>
<dbReference type="InterPro" id="IPR050327">
    <property type="entry name" value="Proton-linked_MCT"/>
</dbReference>
<dbReference type="InterPro" id="IPR020846">
    <property type="entry name" value="MFS_dom"/>
</dbReference>
<dbReference type="SUPFAM" id="SSF103473">
    <property type="entry name" value="MFS general substrate transporter"/>
    <property type="match status" value="1"/>
</dbReference>
<dbReference type="PANTHER" id="PTHR11360">
    <property type="entry name" value="MONOCARBOXYLATE TRANSPORTER"/>
    <property type="match status" value="1"/>
</dbReference>
<feature type="transmembrane region" description="Helical" evidence="4">
    <location>
        <begin position="351"/>
        <end position="370"/>
    </location>
</feature>
<feature type="transmembrane region" description="Helical" evidence="4">
    <location>
        <begin position="46"/>
        <end position="66"/>
    </location>
</feature>
<dbReference type="Proteomes" id="UP000070250">
    <property type="component" value="Chromosome"/>
</dbReference>
<dbReference type="GO" id="GO:0022857">
    <property type="term" value="F:transmembrane transporter activity"/>
    <property type="evidence" value="ECO:0007669"/>
    <property type="project" value="InterPro"/>
</dbReference>
<gene>
    <name evidence="6" type="ORF">ACG33_03875</name>
</gene>
<keyword evidence="7" id="KW-1185">Reference proteome</keyword>
<feature type="transmembrane region" description="Helical" evidence="4">
    <location>
        <begin position="73"/>
        <end position="92"/>
    </location>
</feature>
<dbReference type="Gene3D" id="1.20.1250.20">
    <property type="entry name" value="MFS general substrate transporter like domains"/>
    <property type="match status" value="2"/>
</dbReference>
<evidence type="ECO:0000256" key="3">
    <source>
        <dbReference type="ARBA" id="ARBA00023136"/>
    </source>
</evidence>
<feature type="transmembrane region" description="Helical" evidence="4">
    <location>
        <begin position="224"/>
        <end position="246"/>
    </location>
</feature>
<dbReference type="InterPro" id="IPR036259">
    <property type="entry name" value="MFS_trans_sf"/>
</dbReference>
<feature type="transmembrane region" description="Helical" evidence="4">
    <location>
        <begin position="376"/>
        <end position="395"/>
    </location>
</feature>
<protein>
    <recommendedName>
        <fullName evidence="5">Major facilitator superfamily (MFS) profile domain-containing protein</fullName>
    </recommendedName>
</protein>
<feature type="transmembrane region" description="Helical" evidence="4">
    <location>
        <begin position="289"/>
        <end position="306"/>
    </location>
</feature>
<feature type="transmembrane region" description="Helical" evidence="4">
    <location>
        <begin position="258"/>
        <end position="277"/>
    </location>
</feature>
<dbReference type="STRING" id="465721.ACG33_03875"/>
<evidence type="ECO:0000256" key="4">
    <source>
        <dbReference type="SAM" id="Phobius"/>
    </source>
</evidence>
<dbReference type="EMBL" id="CP011971">
    <property type="protein sequence ID" value="AMN46257.1"/>
    <property type="molecule type" value="Genomic_DNA"/>
</dbReference>
<proteinExistence type="predicted"/>
<dbReference type="PANTHER" id="PTHR11360:SF284">
    <property type="entry name" value="EG:103B4.3 PROTEIN-RELATED"/>
    <property type="match status" value="1"/>
</dbReference>
<evidence type="ECO:0000313" key="6">
    <source>
        <dbReference type="EMBL" id="AMN46257.1"/>
    </source>
</evidence>
<dbReference type="Pfam" id="PF07690">
    <property type="entry name" value="MFS_1"/>
    <property type="match status" value="1"/>
</dbReference>
<dbReference type="KEGG" id="sdf:ACG33_03875"/>
<accession>A0A127F781</accession>
<sequence>MFHGWWIVGVAMLAQAVSIGLAIYSYGLLVVPVGAEFDASRLEMMWGKTGLSLMTMMVSPLLGALLDSRSTRLLMVLGSLALGSAFLWISLSRSLWEFVFAYALLPAAAVTLLGTLGTSTLVTRWFIGKRGRALSLAALGSSLGGLFIPYVFQALIDALGWRAACAWIGAGTVTLLLPLILVLVRDRPADLGLHPDGVATTVNFTAHTASTSMPVDGLLRSGRFWQIAIAIGAVFAVSAALLVNIVPFAQGQGIASKPAALLVSAYAISGVGGKLLFSLIADRVDLKRALLAVMTLLVPPVLTLTWTDSYEVMMICAMVLGAVSGGLMPGWTALLAYLYGPMHYGRVMGRMLLVIGIMAALIVPLVGFLFDRRGDYDIAFLCLAVLVLAATALLARIRQDDPPAAVAVLPVREGT</sequence>
<dbReference type="RefSeq" id="WP_066918868.1">
    <property type="nucleotide sequence ID" value="NZ_CP011971.1"/>
</dbReference>
<reference evidence="6 7" key="1">
    <citation type="submission" date="2015-06" db="EMBL/GenBank/DDBJ databases">
        <title>A Comprehensive Approach to Explore the Metabolic and Phylogenetic Diversity of Bacterial Steroid Degradation in the Environment: Testosterone as an Example.</title>
        <authorList>
            <person name="Yang F.-C."/>
            <person name="Chen Y.-L."/>
            <person name="Yu C.-P."/>
            <person name="Tang S.-L."/>
            <person name="Wang P.-H."/>
            <person name="Ismail W."/>
            <person name="Wang C.-H."/>
            <person name="Yang C.-Y."/>
            <person name="Chiang Y.-R."/>
        </authorList>
    </citation>
    <scope>NUCLEOTIDE SEQUENCE [LARGE SCALE GENOMIC DNA]</scope>
    <source>
        <strain evidence="6 7">DSM 18526</strain>
    </source>
</reference>
<organism evidence="6 7">
    <name type="scientific">Steroidobacter denitrificans</name>
    <dbReference type="NCBI Taxonomy" id="465721"/>
    <lineage>
        <taxon>Bacteria</taxon>
        <taxon>Pseudomonadati</taxon>
        <taxon>Pseudomonadota</taxon>
        <taxon>Gammaproteobacteria</taxon>
        <taxon>Steroidobacterales</taxon>
        <taxon>Steroidobacteraceae</taxon>
        <taxon>Steroidobacter</taxon>
    </lineage>
</organism>
<dbReference type="PROSITE" id="PS50850">
    <property type="entry name" value="MFS"/>
    <property type="match status" value="1"/>
</dbReference>
<feature type="domain" description="Major facilitator superfamily (MFS) profile" evidence="5">
    <location>
        <begin position="4"/>
        <end position="402"/>
    </location>
</feature>
<keyword evidence="3 4" id="KW-0472">Membrane</keyword>
<keyword evidence="1 4" id="KW-0812">Transmembrane</keyword>
<dbReference type="OrthoDB" id="3199327at2"/>
<dbReference type="InterPro" id="IPR011701">
    <property type="entry name" value="MFS"/>
</dbReference>
<feature type="transmembrane region" description="Helical" evidence="4">
    <location>
        <begin position="312"/>
        <end position="339"/>
    </location>
</feature>
<evidence type="ECO:0000259" key="5">
    <source>
        <dbReference type="PROSITE" id="PS50850"/>
    </source>
</evidence>